<dbReference type="SUPFAM" id="SSF52540">
    <property type="entry name" value="P-loop containing nucleoside triphosphate hydrolases"/>
    <property type="match status" value="1"/>
</dbReference>
<gene>
    <name evidence="2" type="ORF">MOMUL_08620</name>
</gene>
<dbReference type="GO" id="GO:0003677">
    <property type="term" value="F:DNA binding"/>
    <property type="evidence" value="ECO:0007669"/>
    <property type="project" value="UniProtKB-KW"/>
</dbReference>
<dbReference type="PATRIC" id="fig|1122241.3.peg.908"/>
<dbReference type="Gene3D" id="3.90.1570.50">
    <property type="match status" value="1"/>
</dbReference>
<dbReference type="CDD" id="cd22332">
    <property type="entry name" value="HsdR_N"/>
    <property type="match status" value="1"/>
</dbReference>
<name>A0A151AZM1_9FIRM</name>
<proteinExistence type="predicted"/>
<dbReference type="GO" id="GO:0009035">
    <property type="term" value="F:type I site-specific deoxyribonuclease activity"/>
    <property type="evidence" value="ECO:0007669"/>
    <property type="project" value="UniProtKB-EC"/>
</dbReference>
<dbReference type="InterPro" id="IPR007409">
    <property type="entry name" value="Restrct_endonuc_type1_HsdR_N"/>
</dbReference>
<dbReference type="EMBL" id="LTBC01000002">
    <property type="protein sequence ID" value="KYH33084.1"/>
    <property type="molecule type" value="Genomic_DNA"/>
</dbReference>
<dbReference type="PANTHER" id="PTHR42927:SF1">
    <property type="entry name" value="HELICASE SUPERFAMILY 1 AND 2 DOMAIN-CONTAINING PROTEIN"/>
    <property type="match status" value="1"/>
</dbReference>
<dbReference type="InterPro" id="IPR027417">
    <property type="entry name" value="P-loop_NTPase"/>
</dbReference>
<dbReference type="Pfam" id="PF04313">
    <property type="entry name" value="HSDR_N"/>
    <property type="match status" value="1"/>
</dbReference>
<evidence type="ECO:0000313" key="2">
    <source>
        <dbReference type="EMBL" id="KYH33084.1"/>
    </source>
</evidence>
<accession>A0A151AZM1</accession>
<evidence type="ECO:0000259" key="1">
    <source>
        <dbReference type="Pfam" id="PF04313"/>
    </source>
</evidence>
<protein>
    <recommendedName>
        <fullName evidence="1">Restriction endonuclease type I HsdR N-terminal domain-containing protein</fullName>
    </recommendedName>
</protein>
<dbReference type="PANTHER" id="PTHR42927">
    <property type="entry name" value="HELICASE SUPERFAMILY 1 AND 2 DOMAIN-CONTAINING PROTEIN"/>
    <property type="match status" value="1"/>
</dbReference>
<dbReference type="AlphaFoldDB" id="A0A151AZM1"/>
<sequence>MKPTDTSEAGLETLICWALTGSDCVPRPAGTSAFVAETPAPYGGVGWLPGDPADYDREYCVDLVQLAAFLHSTQPEVAEALDLDNDSPTRRKFLARLQGEVSKRGVVDVLRGGIQHGPYRIELFYGTPSPGNEQARALYEQNRFTVTRQLRYSRDETQRALDLVLFINGLPVFTFELKNRLTKQTVHDAIEQYRRDRNPREKLFELGRCVAHFAVDDNEVWFCTHLAGKASWFLPFNKGWNDGAGNPPNPQGLKTDYLWREILTRESLTDILENYAQLVEEKDLKTGKKRRRQIFPRYHQLDVVRKLLADAATHGVGRRYLIQHSAGSGKSNSIAWLAHQLIGLAKD</sequence>
<comment type="caution">
    <text evidence="2">The sequence shown here is derived from an EMBL/GenBank/DDBJ whole genome shotgun (WGS) entry which is preliminary data.</text>
</comment>
<organism evidence="2 3">
    <name type="scientific">Moorella mulderi DSM 14980</name>
    <dbReference type="NCBI Taxonomy" id="1122241"/>
    <lineage>
        <taxon>Bacteria</taxon>
        <taxon>Bacillati</taxon>
        <taxon>Bacillota</taxon>
        <taxon>Clostridia</taxon>
        <taxon>Neomoorellales</taxon>
        <taxon>Neomoorellaceae</taxon>
        <taxon>Neomoorella</taxon>
    </lineage>
</organism>
<dbReference type="REBASE" id="151149">
    <property type="entry name" value="Mmu14980ORF8560P"/>
</dbReference>
<dbReference type="GO" id="GO:0005524">
    <property type="term" value="F:ATP binding"/>
    <property type="evidence" value="ECO:0007669"/>
    <property type="project" value="UniProtKB-KW"/>
</dbReference>
<evidence type="ECO:0000313" key="3">
    <source>
        <dbReference type="Proteomes" id="UP000075670"/>
    </source>
</evidence>
<reference evidence="2 3" key="1">
    <citation type="submission" date="2016-02" db="EMBL/GenBank/DDBJ databases">
        <title>Genome sequence of Moorella mulderi DSM 14980.</title>
        <authorList>
            <person name="Poehlein A."/>
            <person name="Daniel R."/>
        </authorList>
    </citation>
    <scope>NUCLEOTIDE SEQUENCE [LARGE SCALE GENOMIC DNA]</scope>
    <source>
        <strain evidence="2 3">DSM 14980</strain>
    </source>
</reference>
<keyword evidence="3" id="KW-1185">Reference proteome</keyword>
<feature type="domain" description="Restriction endonuclease type I HsdR N-terminal" evidence="1">
    <location>
        <begin position="140"/>
        <end position="229"/>
    </location>
</feature>
<dbReference type="Proteomes" id="UP000075670">
    <property type="component" value="Unassembled WGS sequence"/>
</dbReference>
<dbReference type="GO" id="GO:0009307">
    <property type="term" value="P:DNA restriction-modification system"/>
    <property type="evidence" value="ECO:0007669"/>
    <property type="project" value="UniProtKB-KW"/>
</dbReference>